<protein>
    <recommendedName>
        <fullName evidence="9">Zinc finger matrin-type protein 5</fullName>
    </recommendedName>
    <alternativeName>
        <fullName evidence="10">U11/U12 small nuclear ribonucleoprotein 20 kDa protein</fullName>
    </alternativeName>
</protein>
<dbReference type="AlphaFoldDB" id="A0A087UYM9"/>
<evidence type="ECO:0000256" key="3">
    <source>
        <dbReference type="ARBA" id="ARBA00022723"/>
    </source>
</evidence>
<dbReference type="GO" id="GO:0008380">
    <property type="term" value="P:RNA splicing"/>
    <property type="evidence" value="ECO:0007669"/>
    <property type="project" value="UniProtKB-KW"/>
</dbReference>
<evidence type="ECO:0000256" key="2">
    <source>
        <dbReference type="ARBA" id="ARBA00022664"/>
    </source>
</evidence>
<evidence type="ECO:0000256" key="10">
    <source>
        <dbReference type="ARBA" id="ARBA00076547"/>
    </source>
</evidence>
<evidence type="ECO:0000313" key="15">
    <source>
        <dbReference type="Proteomes" id="UP000054359"/>
    </source>
</evidence>
<organism evidence="14 15">
    <name type="scientific">Stegodyphus mimosarum</name>
    <name type="common">African social velvet spider</name>
    <dbReference type="NCBI Taxonomy" id="407821"/>
    <lineage>
        <taxon>Eukaryota</taxon>
        <taxon>Metazoa</taxon>
        <taxon>Ecdysozoa</taxon>
        <taxon>Arthropoda</taxon>
        <taxon>Chelicerata</taxon>
        <taxon>Arachnida</taxon>
        <taxon>Araneae</taxon>
        <taxon>Araneomorphae</taxon>
        <taxon>Entelegynae</taxon>
        <taxon>Eresoidea</taxon>
        <taxon>Eresidae</taxon>
        <taxon>Stegodyphus</taxon>
    </lineage>
</organism>
<dbReference type="GO" id="GO:0008270">
    <property type="term" value="F:zinc ion binding"/>
    <property type="evidence" value="ECO:0007669"/>
    <property type="project" value="UniProtKB-KW"/>
</dbReference>
<evidence type="ECO:0000313" key="14">
    <source>
        <dbReference type="EMBL" id="KFM82468.1"/>
    </source>
</evidence>
<reference evidence="14 15" key="1">
    <citation type="submission" date="2013-11" db="EMBL/GenBank/DDBJ databases">
        <title>Genome sequencing of Stegodyphus mimosarum.</title>
        <authorList>
            <person name="Bechsgaard J."/>
        </authorList>
    </citation>
    <scope>NUCLEOTIDE SEQUENCE [LARGE SCALE GENOMIC DNA]</scope>
</reference>
<evidence type="ECO:0000256" key="5">
    <source>
        <dbReference type="ARBA" id="ARBA00022771"/>
    </source>
</evidence>
<keyword evidence="15" id="KW-1185">Reference proteome</keyword>
<dbReference type="SUPFAM" id="SSF57667">
    <property type="entry name" value="beta-beta-alpha zinc fingers"/>
    <property type="match status" value="1"/>
</dbReference>
<evidence type="ECO:0000256" key="11">
    <source>
        <dbReference type="PROSITE-ProRule" id="PRU00723"/>
    </source>
</evidence>
<dbReference type="EMBL" id="KK122312">
    <property type="protein sequence ID" value="KFM82468.1"/>
    <property type="molecule type" value="Genomic_DNA"/>
</dbReference>
<dbReference type="PANTHER" id="PTHR16465">
    <property type="entry name" value="NUCLEASE-RELATED"/>
    <property type="match status" value="1"/>
</dbReference>
<dbReference type="InterPro" id="IPR036236">
    <property type="entry name" value="Znf_C2H2_sf"/>
</dbReference>
<feature type="non-terminal residue" evidence="14">
    <location>
        <position position="168"/>
    </location>
</feature>
<dbReference type="PANTHER" id="PTHR16465:SF0">
    <property type="entry name" value="ZINC FINGER MATRIN-TYPE PROTEIN 5"/>
    <property type="match status" value="1"/>
</dbReference>
<dbReference type="GO" id="GO:0006397">
    <property type="term" value="P:mRNA processing"/>
    <property type="evidence" value="ECO:0007669"/>
    <property type="project" value="UniProtKB-KW"/>
</dbReference>
<keyword evidence="7" id="KW-0508">mRNA splicing</keyword>
<accession>A0A087UYM9</accession>
<dbReference type="InterPro" id="IPR036855">
    <property type="entry name" value="Znf_CCCH_sf"/>
</dbReference>
<dbReference type="Pfam" id="PF00642">
    <property type="entry name" value="zf-CCCH"/>
    <property type="match status" value="1"/>
</dbReference>
<keyword evidence="5 11" id="KW-0863">Zinc-finger</keyword>
<dbReference type="Gene3D" id="3.30.160.60">
    <property type="entry name" value="Classic Zinc Finger"/>
    <property type="match status" value="1"/>
</dbReference>
<feature type="zinc finger region" description="C3H1-type" evidence="11">
    <location>
        <begin position="51"/>
        <end position="79"/>
    </location>
</feature>
<evidence type="ECO:0000256" key="7">
    <source>
        <dbReference type="ARBA" id="ARBA00023187"/>
    </source>
</evidence>
<dbReference type="Proteomes" id="UP000054359">
    <property type="component" value="Unassembled WGS sequence"/>
</dbReference>
<keyword evidence="2" id="KW-0507">mRNA processing</keyword>
<evidence type="ECO:0000256" key="12">
    <source>
        <dbReference type="SAM" id="MobiDB-lite"/>
    </source>
</evidence>
<dbReference type="PROSITE" id="PS50103">
    <property type="entry name" value="ZF_C3H1"/>
    <property type="match status" value="1"/>
</dbReference>
<keyword evidence="3 11" id="KW-0479">Metal-binding</keyword>
<evidence type="ECO:0000256" key="1">
    <source>
        <dbReference type="ARBA" id="ARBA00004123"/>
    </source>
</evidence>
<dbReference type="SUPFAM" id="SSF90229">
    <property type="entry name" value="CCCH zinc finger"/>
    <property type="match status" value="1"/>
</dbReference>
<keyword evidence="6 11" id="KW-0862">Zinc</keyword>
<keyword evidence="4" id="KW-0747">Spliceosome</keyword>
<evidence type="ECO:0000256" key="6">
    <source>
        <dbReference type="ARBA" id="ARBA00022833"/>
    </source>
</evidence>
<sequence>MGKRYYCDYCERSFADGAENRKKHLASVHHQKLRKAHYDMFKDAAVILEENRQKKPCRKFHQTGHCEFGSGCKYSHLTPLDVQNLEEQVRQEKLGIILPKPRVEPDIDSWLQAKVSKMKEPPSTTPADEQHPILPSVLSSIPNLPPSLIPSKPSEISNVNKESTAQWG</sequence>
<evidence type="ECO:0000259" key="13">
    <source>
        <dbReference type="PROSITE" id="PS50103"/>
    </source>
</evidence>
<dbReference type="OMA" id="NTTGHCE"/>
<feature type="compositionally biased region" description="Low complexity" evidence="12">
    <location>
        <begin position="132"/>
        <end position="142"/>
    </location>
</feature>
<dbReference type="GO" id="GO:0005689">
    <property type="term" value="C:U12-type spliceosomal complex"/>
    <property type="evidence" value="ECO:0007669"/>
    <property type="project" value="TreeGrafter"/>
</dbReference>
<dbReference type="FunFam" id="3.30.160.60:FF:000741">
    <property type="entry name" value="Zinc finger matrin-type protein 5"/>
    <property type="match status" value="1"/>
</dbReference>
<evidence type="ECO:0000256" key="8">
    <source>
        <dbReference type="ARBA" id="ARBA00023242"/>
    </source>
</evidence>
<feature type="compositionally biased region" description="Polar residues" evidence="12">
    <location>
        <begin position="158"/>
        <end position="168"/>
    </location>
</feature>
<gene>
    <name evidence="14" type="ORF">X975_00238</name>
</gene>
<feature type="domain" description="C3H1-type" evidence="13">
    <location>
        <begin position="51"/>
        <end position="79"/>
    </location>
</feature>
<dbReference type="STRING" id="407821.A0A087UYM9"/>
<dbReference type="InterPro" id="IPR000571">
    <property type="entry name" value="Znf_CCCH"/>
</dbReference>
<name>A0A087UYM9_STEMI</name>
<feature type="region of interest" description="Disordered" evidence="12">
    <location>
        <begin position="117"/>
        <end position="168"/>
    </location>
</feature>
<proteinExistence type="predicted"/>
<comment type="subcellular location">
    <subcellularLocation>
        <location evidence="1">Nucleus</location>
    </subcellularLocation>
</comment>
<evidence type="ECO:0000256" key="9">
    <source>
        <dbReference type="ARBA" id="ARBA00067764"/>
    </source>
</evidence>
<evidence type="ECO:0000256" key="4">
    <source>
        <dbReference type="ARBA" id="ARBA00022728"/>
    </source>
</evidence>
<dbReference type="OrthoDB" id="2417221at2759"/>
<keyword evidence="8" id="KW-0539">Nucleus</keyword>